<gene>
    <name evidence="2" type="ORF">MTBPR1_30234</name>
</gene>
<proteinExistence type="predicted"/>
<dbReference type="RefSeq" id="WP_069188926.1">
    <property type="nucleotide sequence ID" value="NZ_FLYE01000023.1"/>
</dbReference>
<name>A0A1C3RI40_9PROT</name>
<keyword evidence="1" id="KW-0732">Signal</keyword>
<dbReference type="Proteomes" id="UP000231658">
    <property type="component" value="Unassembled WGS sequence"/>
</dbReference>
<evidence type="ECO:0000256" key="1">
    <source>
        <dbReference type="SAM" id="SignalP"/>
    </source>
</evidence>
<protein>
    <submittedName>
        <fullName evidence="2">Uncharacterized protein</fullName>
    </submittedName>
</protein>
<reference evidence="2 3" key="1">
    <citation type="submission" date="2016-07" db="EMBL/GenBank/DDBJ databases">
        <authorList>
            <person name="Lefevre C.T."/>
        </authorList>
    </citation>
    <scope>NUCLEOTIDE SEQUENCE [LARGE SCALE GENOMIC DNA]</scope>
    <source>
        <strain evidence="2">PR1</strain>
    </source>
</reference>
<dbReference type="OrthoDB" id="7328612at2"/>
<keyword evidence="3" id="KW-1185">Reference proteome</keyword>
<evidence type="ECO:0000313" key="3">
    <source>
        <dbReference type="Proteomes" id="UP000231658"/>
    </source>
</evidence>
<accession>A0A1C3RI40</accession>
<feature type="chain" id="PRO_5008680778" evidence="1">
    <location>
        <begin position="22"/>
        <end position="271"/>
    </location>
</feature>
<organism evidence="2 3">
    <name type="scientific">Candidatus Terasakiella magnetica</name>
    <dbReference type="NCBI Taxonomy" id="1867952"/>
    <lineage>
        <taxon>Bacteria</taxon>
        <taxon>Pseudomonadati</taxon>
        <taxon>Pseudomonadota</taxon>
        <taxon>Alphaproteobacteria</taxon>
        <taxon>Rhodospirillales</taxon>
        <taxon>Terasakiellaceae</taxon>
        <taxon>Terasakiella</taxon>
    </lineage>
</organism>
<evidence type="ECO:0000313" key="2">
    <source>
        <dbReference type="EMBL" id="SCA56864.1"/>
    </source>
</evidence>
<dbReference type="AlphaFoldDB" id="A0A1C3RI40"/>
<sequence length="271" mass="30676">MKKLAISLCLFLLSAPSPALSEWVNVSASSFFGPDTAQQTACKNAETKAKRRALQKLTGERLVADDLMVCSEVAQKSDCKLNRLTWSLVDGEIRSLKNRQTSVQDMGNDVQKCTVTLQADIATNLGFNDPDFDLGVELNQTMFRTGEDLVLKMAPSQPMYVQVFQWLPYETDQPVVRIFPNDFDTDSHFKNKDTIPRHMHLNSYAMSLAPPPKITGKQRHWDEYLMVVATRSPIRLRDHYSLPELRSKLLELPRKDSRLIKKGYTILGGSL</sequence>
<dbReference type="STRING" id="1867952.MTBPR1_30234"/>
<dbReference type="EMBL" id="FLYE01000023">
    <property type="protein sequence ID" value="SCA56864.1"/>
    <property type="molecule type" value="Genomic_DNA"/>
</dbReference>
<feature type="signal peptide" evidence="1">
    <location>
        <begin position="1"/>
        <end position="21"/>
    </location>
</feature>